<keyword evidence="1" id="KW-0472">Membrane</keyword>
<feature type="transmembrane region" description="Helical" evidence="1">
    <location>
        <begin position="12"/>
        <end position="34"/>
    </location>
</feature>
<dbReference type="InterPro" id="IPR012902">
    <property type="entry name" value="N_methyl_site"/>
</dbReference>
<dbReference type="SUPFAM" id="SSF54523">
    <property type="entry name" value="Pili subunits"/>
    <property type="match status" value="1"/>
</dbReference>
<dbReference type="Proteomes" id="UP000733744">
    <property type="component" value="Unassembled WGS sequence"/>
</dbReference>
<dbReference type="Gene3D" id="3.30.700.10">
    <property type="entry name" value="Glycoprotein, Type 4 Pilin"/>
    <property type="match status" value="1"/>
</dbReference>
<dbReference type="NCBIfam" id="TIGR02532">
    <property type="entry name" value="IV_pilin_GFxxxE"/>
    <property type="match status" value="1"/>
</dbReference>
<gene>
    <name evidence="2" type="ORF">EKO24_012055</name>
</gene>
<comment type="caution">
    <text evidence="2">The sequence shown here is derived from an EMBL/GenBank/DDBJ whole genome shotgun (WGS) entry which is preliminary data.</text>
</comment>
<protein>
    <submittedName>
        <fullName evidence="2">Prepilin-type N-terminal cleavage/methylation domain-containing protein</fullName>
    </submittedName>
</protein>
<keyword evidence="1" id="KW-1133">Transmembrane helix</keyword>
<keyword evidence="3" id="KW-1185">Reference proteome</keyword>
<dbReference type="Pfam" id="PF07963">
    <property type="entry name" value="N_methyl"/>
    <property type="match status" value="1"/>
</dbReference>
<sequence>MKRIRNRIKGFSLLELVIVIVITAILAAIIATFIRQPIDAYIDSVRRAALTDQADTVIRRMARDIRKALPNSVRISADRQCIEFIPTKTGGRYRAQKNNSGQGDPLDFTTADGSFDMYGLNSALPADRQIQAGDQIAVYNLGIAGANAYNGDNTSTVAGVGTGDLPNETKIILAAPKQFPLTSASKRFQVIPGNENIVSFVCNGGTLYRNSNYGYAISCPAAGGAILAQHVSSCDFAYDHSNPRNALVQMAINMTTDGGETVRLYHEAHIGNSP</sequence>
<dbReference type="RefSeq" id="WP_127029228.1">
    <property type="nucleotide sequence ID" value="NZ_RYFG02000099.1"/>
</dbReference>
<organism evidence="2 3">
    <name type="scientific">Candidatus Methylobacter oryzae</name>
    <dbReference type="NCBI Taxonomy" id="2497749"/>
    <lineage>
        <taxon>Bacteria</taxon>
        <taxon>Pseudomonadati</taxon>
        <taxon>Pseudomonadota</taxon>
        <taxon>Gammaproteobacteria</taxon>
        <taxon>Methylococcales</taxon>
        <taxon>Methylococcaceae</taxon>
        <taxon>Methylobacter</taxon>
    </lineage>
</organism>
<accession>A0ABY3CA79</accession>
<proteinExistence type="predicted"/>
<evidence type="ECO:0000256" key="1">
    <source>
        <dbReference type="SAM" id="Phobius"/>
    </source>
</evidence>
<reference evidence="2 3" key="1">
    <citation type="journal article" date="2019" name="Antonie Van Leeuwenhoek">
        <title>Description of 'Ca. Methylobacter oryzae' KRF1, a novel species from the environmentally important Methylobacter clade 2.</title>
        <authorList>
            <person name="Khatri K."/>
            <person name="Mohite J.A."/>
            <person name="Pandit P.S."/>
            <person name="Bahulikar R."/>
            <person name="Rahalkar M.C."/>
        </authorList>
    </citation>
    <scope>NUCLEOTIDE SEQUENCE [LARGE SCALE GENOMIC DNA]</scope>
    <source>
        <strain evidence="2 3">KRF1</strain>
    </source>
</reference>
<dbReference type="EMBL" id="RYFG02000099">
    <property type="protein sequence ID" value="TRW94328.1"/>
    <property type="molecule type" value="Genomic_DNA"/>
</dbReference>
<keyword evidence="1" id="KW-0812">Transmembrane</keyword>
<evidence type="ECO:0000313" key="3">
    <source>
        <dbReference type="Proteomes" id="UP000733744"/>
    </source>
</evidence>
<dbReference type="InterPro" id="IPR045584">
    <property type="entry name" value="Pilin-like"/>
</dbReference>
<dbReference type="PROSITE" id="PS00409">
    <property type="entry name" value="PROKAR_NTER_METHYL"/>
    <property type="match status" value="1"/>
</dbReference>
<evidence type="ECO:0000313" key="2">
    <source>
        <dbReference type="EMBL" id="TRW94328.1"/>
    </source>
</evidence>
<name>A0ABY3CA79_9GAMM</name>